<evidence type="ECO:0000256" key="1">
    <source>
        <dbReference type="SAM" id="MobiDB-lite"/>
    </source>
</evidence>
<sequence length="927" mass="100736">MHDLFLAPPAALRPMLRWWWPGGAVEAAALCEQLRGFAAAGWGGVEIQPCRIGLPNHEMTAPAGLHDVFTPRWFDTVAAVMAEAARLGLRVDTTFGSAWPFGGGDTITPELATQELSLAWTTVRGPGRWQGQPRRPERPQRSTTWLAGHGGVPEEQALPAGWQDRMQATETVAVIALRGGVPSLGAYPGFVPMTMPDRWGQVFAPGWVDASQTVDLTDRLQPDGSLAWDVPDGEWQIVIVQRFVSDQMILEGAGRGPQLVLDHLQRAAFDAHAARVGDAALPHWREHAGGAWRSVFVDSLEVPADLLWTDDFASEFQRRRGYDPRPHLPLMLQPGWRNCFQARNGAPLFDAPGTGDRVRADYRLTVSELMIERLYAPLSDWARAHGLQAKVQAHGAPVDWLQAYGVAGIPETEDLAGGAAPHLLRVARSAAHIYGRSVVSGEAFCWLLEGLAVTPKQVRERADAFYAAGIQQLVGHGASARVTGWPQDQHPWYPFEAMEIGTPLDDANPWWQLAHPLTDYMARNQCLLQRGRAVVPVAVLAPLDLFAFTGAADRLTAPAWHDALQDAGYDWDWINDHGLLASRLEAGALVTPGGHRYRAVVLPDLPALRAEVAEFLAACAEAGMPVVACGAKPRREAGWLDAATRDQRVQLAMQPVRAVAPSALGRTLRDADVPPSLALPAGHGCSFHVRDDGEQQWVLLRNAGATPQTPTWPLPAGLGAEIWDAWTGEVHGMKTHDAADMRLPPATSRWLRIAPALHCRAPRAARAATRTSARELLGPWQVNGDGRGLGGRRIVFDATWDKLTDLRDHADIADFAGQLRYTLQLDVAPEELAAGGLQLDLGAAHDALSLQVNGDTPWMRSEGPFVFDVSQRLRAGTNTLVITVANVPENAHRDPARPGGLPLPGRRLTRLPTGLLGPVRLLAESLP</sequence>
<evidence type="ECO:0000313" key="3">
    <source>
        <dbReference type="Proteomes" id="UP001606134"/>
    </source>
</evidence>
<dbReference type="InterPro" id="IPR029062">
    <property type="entry name" value="Class_I_gatase-like"/>
</dbReference>
<protein>
    <submittedName>
        <fullName evidence="2">Glycosyl hydrolase</fullName>
    </submittedName>
</protein>
<dbReference type="InterPro" id="IPR008979">
    <property type="entry name" value="Galactose-bd-like_sf"/>
</dbReference>
<dbReference type="Gene3D" id="2.60.120.260">
    <property type="entry name" value="Galactose-binding domain-like"/>
    <property type="match status" value="1"/>
</dbReference>
<dbReference type="Proteomes" id="UP001606134">
    <property type="component" value="Unassembled WGS sequence"/>
</dbReference>
<dbReference type="RefSeq" id="WP_394416234.1">
    <property type="nucleotide sequence ID" value="NZ_JBIGIC010000015.1"/>
</dbReference>
<dbReference type="InterPro" id="IPR053161">
    <property type="entry name" value="Ulvan_degrading_GH"/>
</dbReference>
<feature type="region of interest" description="Disordered" evidence="1">
    <location>
        <begin position="124"/>
        <end position="152"/>
    </location>
</feature>
<organism evidence="2 3">
    <name type="scientific">Pelomonas candidula</name>
    <dbReference type="NCBI Taxonomy" id="3299025"/>
    <lineage>
        <taxon>Bacteria</taxon>
        <taxon>Pseudomonadati</taxon>
        <taxon>Pseudomonadota</taxon>
        <taxon>Betaproteobacteria</taxon>
        <taxon>Burkholderiales</taxon>
        <taxon>Sphaerotilaceae</taxon>
        <taxon>Roseateles</taxon>
    </lineage>
</organism>
<dbReference type="GO" id="GO:0016787">
    <property type="term" value="F:hydrolase activity"/>
    <property type="evidence" value="ECO:0007669"/>
    <property type="project" value="UniProtKB-KW"/>
</dbReference>
<dbReference type="Gene3D" id="3.40.50.880">
    <property type="match status" value="1"/>
</dbReference>
<reference evidence="2 3" key="1">
    <citation type="submission" date="2024-08" db="EMBL/GenBank/DDBJ databases">
        <authorList>
            <person name="Lu H."/>
        </authorList>
    </citation>
    <scope>NUCLEOTIDE SEQUENCE [LARGE SCALE GENOMIC DNA]</scope>
    <source>
        <strain evidence="2 3">BYS78W</strain>
    </source>
</reference>
<dbReference type="PANTHER" id="PTHR36848">
    <property type="entry name" value="DNA-BINDING PROTEIN (PUTATIVE SECRETED PROTEIN)-RELATED"/>
    <property type="match status" value="1"/>
</dbReference>
<proteinExistence type="predicted"/>
<dbReference type="EMBL" id="JBIGIC010000015">
    <property type="protein sequence ID" value="MFG6489792.1"/>
    <property type="molecule type" value="Genomic_DNA"/>
</dbReference>
<name>A0ABW7HIY1_9BURK</name>
<dbReference type="SUPFAM" id="SSF49785">
    <property type="entry name" value="Galactose-binding domain-like"/>
    <property type="match status" value="1"/>
</dbReference>
<dbReference type="Pfam" id="PF17132">
    <property type="entry name" value="Glyco_hydro_106"/>
    <property type="match status" value="1"/>
</dbReference>
<feature type="compositionally biased region" description="Low complexity" evidence="1">
    <location>
        <begin position="124"/>
        <end position="133"/>
    </location>
</feature>
<dbReference type="PANTHER" id="PTHR36848:SF2">
    <property type="entry name" value="SECRETED PROTEIN"/>
    <property type="match status" value="1"/>
</dbReference>
<comment type="caution">
    <text evidence="2">The sequence shown here is derived from an EMBL/GenBank/DDBJ whole genome shotgun (WGS) entry which is preliminary data.</text>
</comment>
<keyword evidence="3" id="KW-1185">Reference proteome</keyword>
<keyword evidence="2" id="KW-0378">Hydrolase</keyword>
<gene>
    <name evidence="2" type="ORF">ACG04R_24160</name>
</gene>
<accession>A0ABW7HIY1</accession>
<evidence type="ECO:0000313" key="2">
    <source>
        <dbReference type="EMBL" id="MFG6489792.1"/>
    </source>
</evidence>